<feature type="transmembrane region" description="Helical" evidence="9">
    <location>
        <begin position="381"/>
        <end position="401"/>
    </location>
</feature>
<sequence>MNTMIRPALLTVVFLTAITLYFQGTTNSDFLAVYLAGMSYADGQFDQVYPAAHAVFDLSYPDSWDARAAELGVDADTTLYPFIYPPLWAAVSSLVAPHVPLSVVSIGLPLINGALLLACSILAWRITRTTVPVTLWLSVGFFTLVTTTYGYVALAQGQPQILTTFLILLAIERGRADAPLTAGACLALAASIKLYPLVFVVIWLATRSWRAVAGFAVAGAVLAGASIALTGWPLHQDFLAQIEIISGSVLVTPLSYNFSAVVTALTEDVFASGGGFSAAAPAALGLINKMALVACLVAAALAAHRATPQQLYCGVWPLLLIAVSFFSPMSWSYHFLTALAFAPLAFATDRVTPKLCVLYLLIASSIVLALSLSVADEATRAMILFISGVSSLAALTVALMLTRRGP</sequence>
<dbReference type="Pfam" id="PF09594">
    <property type="entry name" value="GT87"/>
    <property type="match status" value="1"/>
</dbReference>
<gene>
    <name evidence="10" type="ORF">C8N43_1723</name>
</gene>
<keyword evidence="11" id="KW-1185">Reference proteome</keyword>
<keyword evidence="7 9" id="KW-0472">Membrane</keyword>
<evidence type="ECO:0000256" key="1">
    <source>
        <dbReference type="ARBA" id="ARBA00004651"/>
    </source>
</evidence>
<proteinExistence type="inferred from homology"/>
<feature type="transmembrane region" description="Helical" evidence="9">
    <location>
        <begin position="310"/>
        <end position="326"/>
    </location>
</feature>
<name>A0A2T6BLW0_9RHOB</name>
<feature type="transmembrane region" description="Helical" evidence="9">
    <location>
        <begin position="355"/>
        <end position="375"/>
    </location>
</feature>
<feature type="transmembrane region" description="Helical" evidence="9">
    <location>
        <begin position="183"/>
        <end position="205"/>
    </location>
</feature>
<feature type="transmembrane region" description="Helical" evidence="9">
    <location>
        <begin position="211"/>
        <end position="232"/>
    </location>
</feature>
<evidence type="ECO:0000256" key="3">
    <source>
        <dbReference type="ARBA" id="ARBA00022679"/>
    </source>
</evidence>
<dbReference type="GO" id="GO:0016758">
    <property type="term" value="F:hexosyltransferase activity"/>
    <property type="evidence" value="ECO:0007669"/>
    <property type="project" value="InterPro"/>
</dbReference>
<dbReference type="GO" id="GO:0005886">
    <property type="term" value="C:plasma membrane"/>
    <property type="evidence" value="ECO:0007669"/>
    <property type="project" value="UniProtKB-SubCell"/>
</dbReference>
<dbReference type="OrthoDB" id="7865847at2"/>
<organism evidence="10 11">
    <name type="scientific">Litoreibacter ponti</name>
    <dbReference type="NCBI Taxonomy" id="1510457"/>
    <lineage>
        <taxon>Bacteria</taxon>
        <taxon>Pseudomonadati</taxon>
        <taxon>Pseudomonadota</taxon>
        <taxon>Alphaproteobacteria</taxon>
        <taxon>Rhodobacterales</taxon>
        <taxon>Roseobacteraceae</taxon>
        <taxon>Litoreibacter</taxon>
    </lineage>
</organism>
<accession>A0A2T6BLW0</accession>
<evidence type="ECO:0000256" key="8">
    <source>
        <dbReference type="ARBA" id="ARBA00024033"/>
    </source>
</evidence>
<dbReference type="InterPro" id="IPR031305">
    <property type="entry name" value="Casein_CS"/>
</dbReference>
<feature type="transmembrane region" description="Helical" evidence="9">
    <location>
        <begin position="101"/>
        <end position="124"/>
    </location>
</feature>
<evidence type="ECO:0000313" key="11">
    <source>
        <dbReference type="Proteomes" id="UP000243978"/>
    </source>
</evidence>
<evidence type="ECO:0000256" key="6">
    <source>
        <dbReference type="ARBA" id="ARBA00022989"/>
    </source>
</evidence>
<evidence type="ECO:0000256" key="9">
    <source>
        <dbReference type="SAM" id="Phobius"/>
    </source>
</evidence>
<keyword evidence="3" id="KW-0808">Transferase</keyword>
<dbReference type="RefSeq" id="WP_107845189.1">
    <property type="nucleotide sequence ID" value="NZ_QBKS01000001.1"/>
</dbReference>
<comment type="subcellular location">
    <subcellularLocation>
        <location evidence="1">Cell membrane</location>
        <topology evidence="1">Multi-pass membrane protein</topology>
    </subcellularLocation>
</comment>
<dbReference type="Proteomes" id="UP000243978">
    <property type="component" value="Unassembled WGS sequence"/>
</dbReference>
<keyword evidence="5" id="KW-0732">Signal</keyword>
<protein>
    <submittedName>
        <fullName evidence="10">Uncharacterized protein DUF2029</fullName>
    </submittedName>
</protein>
<evidence type="ECO:0000313" key="10">
    <source>
        <dbReference type="EMBL" id="PTX57058.1"/>
    </source>
</evidence>
<comment type="similarity">
    <text evidence="8">Belongs to the glycosyltransferase 87 family.</text>
</comment>
<feature type="transmembrane region" description="Helical" evidence="9">
    <location>
        <begin position="131"/>
        <end position="149"/>
    </location>
</feature>
<feature type="transmembrane region" description="Helical" evidence="9">
    <location>
        <begin position="278"/>
        <end position="303"/>
    </location>
</feature>
<evidence type="ECO:0000256" key="5">
    <source>
        <dbReference type="ARBA" id="ARBA00022729"/>
    </source>
</evidence>
<reference evidence="10 11" key="1">
    <citation type="submission" date="2018-04" db="EMBL/GenBank/DDBJ databases">
        <title>Genomic Encyclopedia of Archaeal and Bacterial Type Strains, Phase II (KMG-II): from individual species to whole genera.</title>
        <authorList>
            <person name="Goeker M."/>
        </authorList>
    </citation>
    <scope>NUCLEOTIDE SEQUENCE [LARGE SCALE GENOMIC DNA]</scope>
    <source>
        <strain evidence="10 11">DSM 100977</strain>
    </source>
</reference>
<keyword evidence="2" id="KW-1003">Cell membrane</keyword>
<dbReference type="AlphaFoldDB" id="A0A2T6BLW0"/>
<evidence type="ECO:0000256" key="7">
    <source>
        <dbReference type="ARBA" id="ARBA00023136"/>
    </source>
</evidence>
<dbReference type="PROSITE" id="PS00306">
    <property type="entry name" value="CASEIN_ALPHA_BETA"/>
    <property type="match status" value="1"/>
</dbReference>
<keyword evidence="6 9" id="KW-1133">Transmembrane helix</keyword>
<keyword evidence="4 9" id="KW-0812">Transmembrane</keyword>
<comment type="caution">
    <text evidence="10">The sequence shown here is derived from an EMBL/GenBank/DDBJ whole genome shotgun (WGS) entry which is preliminary data.</text>
</comment>
<dbReference type="EMBL" id="QBKS01000001">
    <property type="protein sequence ID" value="PTX57058.1"/>
    <property type="molecule type" value="Genomic_DNA"/>
</dbReference>
<evidence type="ECO:0000256" key="2">
    <source>
        <dbReference type="ARBA" id="ARBA00022475"/>
    </source>
</evidence>
<dbReference type="InterPro" id="IPR018584">
    <property type="entry name" value="GT87"/>
</dbReference>
<evidence type="ECO:0000256" key="4">
    <source>
        <dbReference type="ARBA" id="ARBA00022692"/>
    </source>
</evidence>